<dbReference type="GO" id="GO:0005737">
    <property type="term" value="C:cytoplasm"/>
    <property type="evidence" value="ECO:0007669"/>
    <property type="project" value="UniProtKB-ARBA"/>
</dbReference>
<evidence type="ECO:0000256" key="2">
    <source>
        <dbReference type="ARBA" id="ARBA00012513"/>
    </source>
</evidence>
<evidence type="ECO:0000256" key="7">
    <source>
        <dbReference type="ARBA" id="ARBA00022741"/>
    </source>
</evidence>
<feature type="compositionally biased region" description="Low complexity" evidence="18">
    <location>
        <begin position="884"/>
        <end position="910"/>
    </location>
</feature>
<feature type="region of interest" description="Disordered" evidence="18">
    <location>
        <begin position="1"/>
        <end position="35"/>
    </location>
</feature>
<evidence type="ECO:0000256" key="13">
    <source>
        <dbReference type="ARBA" id="ARBA00023242"/>
    </source>
</evidence>
<dbReference type="VEuPathDB" id="VectorBase:AGAMI1_007707"/>
<keyword evidence="6" id="KW-0808">Transferase</keyword>
<dbReference type="EC" id="2.7.11.1" evidence="2"/>
<dbReference type="HOGENOM" id="CLU_003045_0_1_1"/>
<keyword evidence="11" id="KW-0805">Transcription regulation</keyword>
<keyword evidence="7 17" id="KW-0547">Nucleotide-binding</keyword>
<keyword evidence="8" id="KW-0418">Kinase</keyword>
<feature type="compositionally biased region" description="Polar residues" evidence="18">
    <location>
        <begin position="22"/>
        <end position="34"/>
    </location>
</feature>
<organism evidence="20">
    <name type="scientific">Anopheles gambiae</name>
    <name type="common">African malaria mosquito</name>
    <dbReference type="NCBI Taxonomy" id="7165"/>
    <lineage>
        <taxon>Eukaryota</taxon>
        <taxon>Metazoa</taxon>
        <taxon>Ecdysozoa</taxon>
        <taxon>Arthropoda</taxon>
        <taxon>Hexapoda</taxon>
        <taxon>Insecta</taxon>
        <taxon>Pterygota</taxon>
        <taxon>Neoptera</taxon>
        <taxon>Endopterygota</taxon>
        <taxon>Diptera</taxon>
        <taxon>Nematocera</taxon>
        <taxon>Culicoidea</taxon>
        <taxon>Culicidae</taxon>
        <taxon>Anophelinae</taxon>
        <taxon>Anopheles</taxon>
    </lineage>
</organism>
<evidence type="ECO:0000256" key="3">
    <source>
        <dbReference type="ARBA" id="ARBA00022499"/>
    </source>
</evidence>
<dbReference type="PROSITE" id="PS00107">
    <property type="entry name" value="PROTEIN_KINASE_ATP"/>
    <property type="match status" value="1"/>
</dbReference>
<evidence type="ECO:0000256" key="4">
    <source>
        <dbReference type="ARBA" id="ARBA00022527"/>
    </source>
</evidence>
<reference evidence="20" key="3">
    <citation type="journal article" date="2004" name="Trends Parasitol.">
        <title>The Anopheles gambiae genome: an update.</title>
        <authorList>
            <person name="Mongin E."/>
            <person name="Louis C."/>
            <person name="Holt R.A."/>
            <person name="Birney E."/>
            <person name="Collins F.H."/>
        </authorList>
    </citation>
    <scope>NUCLEOTIDE SEQUENCE</scope>
    <source>
        <strain evidence="20">PEST</strain>
    </source>
</reference>
<name>Q7PT90_ANOGA</name>
<feature type="compositionally biased region" description="Low complexity" evidence="18">
    <location>
        <begin position="951"/>
        <end position="966"/>
    </location>
</feature>
<gene>
    <name evidence="20" type="ORF">AgaP_AGAP007342</name>
</gene>
<dbReference type="PANTHER" id="PTHR24058:SF17">
    <property type="entry name" value="HOMEODOMAIN INTERACTING PROTEIN KINASE, ISOFORM D"/>
    <property type="match status" value="1"/>
</dbReference>
<dbReference type="PROSITE" id="PS50011">
    <property type="entry name" value="PROTEIN_KINASE_DOM"/>
    <property type="match status" value="1"/>
</dbReference>
<evidence type="ECO:0000256" key="5">
    <source>
        <dbReference type="ARBA" id="ARBA00022553"/>
    </source>
</evidence>
<dbReference type="GO" id="GO:0004674">
    <property type="term" value="F:protein serine/threonine kinase activity"/>
    <property type="evidence" value="ECO:0007669"/>
    <property type="project" value="UniProtKB-KW"/>
</dbReference>
<feature type="compositionally biased region" description="Polar residues" evidence="18">
    <location>
        <begin position="1100"/>
        <end position="1109"/>
    </location>
</feature>
<feature type="compositionally biased region" description="Low complexity" evidence="18">
    <location>
        <begin position="778"/>
        <end position="793"/>
    </location>
</feature>
<dbReference type="PANTHER" id="PTHR24058">
    <property type="entry name" value="DUAL SPECIFICITY PROTEIN KINASE"/>
    <property type="match status" value="1"/>
</dbReference>
<dbReference type="InterPro" id="IPR050494">
    <property type="entry name" value="Ser_Thr_dual-spec_kinase"/>
</dbReference>
<reference evidence="20" key="2">
    <citation type="submission" date="2002-03" db="EMBL/GenBank/DDBJ databases">
        <authorList>
            <consortium name="The Anopheles Genome Sequencing Consortium"/>
        </authorList>
    </citation>
    <scope>NUCLEOTIDE SEQUENCE</scope>
    <source>
        <strain evidence="20">PEST</strain>
    </source>
</reference>
<dbReference type="PROSITE" id="PS00108">
    <property type="entry name" value="PROTEIN_KINASE_ST"/>
    <property type="match status" value="1"/>
</dbReference>
<comment type="catalytic activity">
    <reaction evidence="15">
        <text>L-seryl-[protein] + ATP = O-phospho-L-seryl-[protein] + ADP + H(+)</text>
        <dbReference type="Rhea" id="RHEA:17989"/>
        <dbReference type="Rhea" id="RHEA-COMP:9863"/>
        <dbReference type="Rhea" id="RHEA-COMP:11604"/>
        <dbReference type="ChEBI" id="CHEBI:15378"/>
        <dbReference type="ChEBI" id="CHEBI:29999"/>
        <dbReference type="ChEBI" id="CHEBI:30616"/>
        <dbReference type="ChEBI" id="CHEBI:83421"/>
        <dbReference type="ChEBI" id="CHEBI:456216"/>
        <dbReference type="EC" id="2.7.11.1"/>
    </reaction>
</comment>
<feature type="region of interest" description="Disordered" evidence="18">
    <location>
        <begin position="1157"/>
        <end position="1191"/>
    </location>
</feature>
<keyword evidence="13" id="KW-0539">Nucleus</keyword>
<reference evidence="20" key="5">
    <citation type="submission" date="2011-05" db="EMBL/GenBank/DDBJ databases">
        <authorList>
            <consortium name="VectorBase"/>
        </authorList>
    </citation>
    <scope>NUCLEOTIDE SEQUENCE</scope>
    <source>
        <strain evidence="20">PEST</strain>
    </source>
</reference>
<feature type="compositionally biased region" description="Gly residues" evidence="18">
    <location>
        <begin position="719"/>
        <end position="728"/>
    </location>
</feature>
<feature type="compositionally biased region" description="Basic residues" evidence="18">
    <location>
        <begin position="697"/>
        <end position="718"/>
    </location>
</feature>
<evidence type="ECO:0000256" key="10">
    <source>
        <dbReference type="ARBA" id="ARBA00022843"/>
    </source>
</evidence>
<dbReference type="FunFam" id="1.10.510.10:FF:000029">
    <property type="entry name" value="Homeodomain-interacting protein kinase 2 isoform 1"/>
    <property type="match status" value="1"/>
</dbReference>
<evidence type="ECO:0000256" key="8">
    <source>
        <dbReference type="ARBA" id="ARBA00022777"/>
    </source>
</evidence>
<keyword evidence="3" id="KW-1017">Isopeptide bond</keyword>
<dbReference type="GO" id="GO:0005524">
    <property type="term" value="F:ATP binding"/>
    <property type="evidence" value="ECO:0007669"/>
    <property type="project" value="UniProtKB-UniRule"/>
</dbReference>
<feature type="compositionally biased region" description="Polar residues" evidence="18">
    <location>
        <begin position="1163"/>
        <end position="1191"/>
    </location>
</feature>
<comment type="catalytic activity">
    <reaction evidence="14">
        <text>L-threonyl-[protein] + ATP = O-phospho-L-threonyl-[protein] + ADP + H(+)</text>
        <dbReference type="Rhea" id="RHEA:46608"/>
        <dbReference type="Rhea" id="RHEA-COMP:11060"/>
        <dbReference type="Rhea" id="RHEA-COMP:11605"/>
        <dbReference type="ChEBI" id="CHEBI:15378"/>
        <dbReference type="ChEBI" id="CHEBI:30013"/>
        <dbReference type="ChEBI" id="CHEBI:30616"/>
        <dbReference type="ChEBI" id="CHEBI:61977"/>
        <dbReference type="ChEBI" id="CHEBI:456216"/>
        <dbReference type="EC" id="2.7.11.1"/>
    </reaction>
</comment>
<dbReference type="EMBL" id="AAAB01008807">
    <property type="protein sequence ID" value="EAA04272.5"/>
    <property type="molecule type" value="Genomic_DNA"/>
</dbReference>
<reference evidence="20" key="1">
    <citation type="journal article" date="2002" name="Science">
        <title>The genome sequence of the malaria mosquito Anopheles gambiae.</title>
        <authorList>
            <person name="Holt R.A."/>
            <person name="Subramanian G.M."/>
            <person name="Halpern A."/>
            <person name="Sutton G.G."/>
            <person name="Charlab R."/>
            <person name="Nusskern D.R."/>
            <person name="Wincker P."/>
            <person name="Clark A.G."/>
            <person name="Ribeiro J.M."/>
            <person name="Wides R."/>
            <person name="Salzberg S.L."/>
            <person name="Loftus B."/>
            <person name="Yandell M."/>
            <person name="Majoros W.H."/>
            <person name="Rusch D.B."/>
            <person name="Lai Z."/>
            <person name="Kraft C.L."/>
            <person name="Abril J.F."/>
            <person name="Anthouard V."/>
            <person name="Arensburger P."/>
            <person name="Atkinson P.W."/>
            <person name="Baden H."/>
            <person name="de Berardinis V."/>
            <person name="Baldwin D."/>
            <person name="Benes V."/>
            <person name="Biedler J."/>
            <person name="Blass C."/>
            <person name="Bolanos R."/>
            <person name="Boscus D."/>
            <person name="Barnstead M."/>
            <person name="Cai S."/>
            <person name="Center A."/>
            <person name="Chaturverdi K."/>
            <person name="Christophides G.K."/>
            <person name="Chrystal M.A."/>
            <person name="Clamp M."/>
            <person name="Cravchik A."/>
            <person name="Curwen V."/>
            <person name="Dana A."/>
            <person name="Delcher A."/>
            <person name="Dew I."/>
            <person name="Evans C.A."/>
            <person name="Flanigan M."/>
            <person name="Grundschober-Freimoser A."/>
            <person name="Friedli L."/>
            <person name="Gu Z."/>
            <person name="Guan P."/>
            <person name="Guigo R."/>
            <person name="Hillenmeyer M.E."/>
            <person name="Hladun S.L."/>
            <person name="Hogan J.R."/>
            <person name="Hong Y.S."/>
            <person name="Hoover J."/>
            <person name="Jaillon O."/>
            <person name="Ke Z."/>
            <person name="Kodira C."/>
            <person name="Kokoza E."/>
            <person name="Koutsos A."/>
            <person name="Letunic I."/>
            <person name="Levitsky A."/>
            <person name="Liang Y."/>
            <person name="Lin J.J."/>
            <person name="Lobo N.F."/>
            <person name="Lopez J.R."/>
            <person name="Malek J.A."/>
            <person name="McIntosh T.C."/>
            <person name="Meister S."/>
            <person name="Miller J."/>
            <person name="Mobarry C."/>
            <person name="Mongin E."/>
            <person name="Murphy S.D."/>
            <person name="O'Brochta D.A."/>
            <person name="Pfannkoch C."/>
            <person name="Qi R."/>
            <person name="Regier M.A."/>
            <person name="Remington K."/>
            <person name="Shao H."/>
            <person name="Sharakhova M.V."/>
            <person name="Sitter C.D."/>
            <person name="Shetty J."/>
            <person name="Smith T.J."/>
            <person name="Strong R."/>
            <person name="Sun J."/>
            <person name="Thomasova D."/>
            <person name="Ton L.Q."/>
            <person name="Topalis P."/>
            <person name="Tu Z."/>
            <person name="Unger M.F."/>
            <person name="Walenz B."/>
            <person name="Wang A."/>
            <person name="Wang J."/>
            <person name="Wang M."/>
            <person name="Wang X."/>
            <person name="Woodford K.J."/>
            <person name="Wortman J.R."/>
            <person name="Wu M."/>
            <person name="Yao A."/>
            <person name="Zdobnov E.M."/>
            <person name="Zhang H."/>
            <person name="Zhao Q."/>
            <person name="Zhao S."/>
            <person name="Zhu S.C."/>
            <person name="Zhimulev I."/>
            <person name="Coluzzi M."/>
            <person name="della Torre A."/>
            <person name="Roth C.W."/>
            <person name="Louis C."/>
            <person name="Kalush F."/>
            <person name="Mural R.J."/>
            <person name="Myers E.W."/>
            <person name="Adams M.D."/>
            <person name="Smith H.O."/>
            <person name="Broder S."/>
            <person name="Gardner M.J."/>
            <person name="Fraser C.M."/>
            <person name="Birney E."/>
            <person name="Bork P."/>
            <person name="Brey P.T."/>
            <person name="Venter J.C."/>
            <person name="Weissenbach J."/>
            <person name="Kafatos F.C."/>
            <person name="Collins F.H."/>
            <person name="Hoffman S.L."/>
        </authorList>
    </citation>
    <scope>NUCLEOTIDE SEQUENCE [LARGE SCALE GENOMIC DNA]</scope>
    <source>
        <strain evidence="20">PEST</strain>
    </source>
</reference>
<dbReference type="CDD" id="cd14211">
    <property type="entry name" value="STKc_HIPK"/>
    <property type="match status" value="1"/>
</dbReference>
<dbReference type="FunFam" id="3.30.200.20:FF:000022">
    <property type="entry name" value="Homeodomain-interacting protein kinase 2 isoform 1"/>
    <property type="match status" value="1"/>
</dbReference>
<keyword evidence="4" id="KW-0723">Serine/threonine-protein kinase</keyword>
<evidence type="ECO:0000259" key="19">
    <source>
        <dbReference type="PROSITE" id="PS50011"/>
    </source>
</evidence>
<feature type="compositionally biased region" description="Low complexity" evidence="18">
    <location>
        <begin position="848"/>
        <end position="870"/>
    </location>
</feature>
<evidence type="ECO:0000256" key="6">
    <source>
        <dbReference type="ARBA" id="ARBA00022679"/>
    </source>
</evidence>
<feature type="compositionally biased region" description="Polar residues" evidence="18">
    <location>
        <begin position="1"/>
        <end position="10"/>
    </location>
</feature>
<reference evidence="20" key="4">
    <citation type="journal article" date="2007" name="Genome Biol.">
        <title>Update of the Anopheles gambiae PEST genome assembly.</title>
        <authorList>
            <person name="Sharakhova M.V."/>
            <person name="Hammond M.P."/>
            <person name="Lobo N.F."/>
            <person name="Krzywinski J."/>
            <person name="Unger M.F."/>
            <person name="Hillenmeyer M.E."/>
            <person name="Bruggner R.V."/>
            <person name="Birney E."/>
            <person name="Collins F.H."/>
        </authorList>
    </citation>
    <scope>NUCLEOTIDE SEQUENCE</scope>
    <source>
        <strain evidence="20">PEST</strain>
    </source>
</reference>
<feature type="compositionally biased region" description="Gly residues" evidence="18">
    <location>
        <begin position="1055"/>
        <end position="1069"/>
    </location>
</feature>
<dbReference type="Pfam" id="PF00069">
    <property type="entry name" value="Pkinase"/>
    <property type="match status" value="1"/>
</dbReference>
<accession>Q7PT90</accession>
<dbReference type="eggNOG" id="KOG0667">
    <property type="taxonomic scope" value="Eukaryota"/>
</dbReference>
<dbReference type="InterPro" id="IPR000719">
    <property type="entry name" value="Prot_kinase_dom"/>
</dbReference>
<evidence type="ECO:0000256" key="11">
    <source>
        <dbReference type="ARBA" id="ARBA00023015"/>
    </source>
</evidence>
<evidence type="ECO:0000256" key="1">
    <source>
        <dbReference type="ARBA" id="ARBA00004123"/>
    </source>
</evidence>
<feature type="binding site" evidence="17">
    <location>
        <position position="83"/>
    </location>
    <ligand>
        <name>ATP</name>
        <dbReference type="ChEBI" id="CHEBI:30616"/>
    </ligand>
</feature>
<evidence type="ECO:0000256" key="16">
    <source>
        <dbReference type="ARBA" id="ARBA00061380"/>
    </source>
</evidence>
<evidence type="ECO:0000256" key="17">
    <source>
        <dbReference type="PROSITE-ProRule" id="PRU10141"/>
    </source>
</evidence>
<proteinExistence type="inferred from homology"/>
<keyword evidence="10" id="KW-0832">Ubl conjugation</keyword>
<dbReference type="InterPro" id="IPR011009">
    <property type="entry name" value="Kinase-like_dom_sf"/>
</dbReference>
<evidence type="ECO:0000256" key="12">
    <source>
        <dbReference type="ARBA" id="ARBA00023163"/>
    </source>
</evidence>
<dbReference type="InterPro" id="IPR017441">
    <property type="entry name" value="Protein_kinase_ATP_BS"/>
</dbReference>
<feature type="compositionally biased region" description="Low complexity" evidence="18">
    <location>
        <begin position="1117"/>
        <end position="1129"/>
    </location>
</feature>
<dbReference type="SMART" id="SM00220">
    <property type="entry name" value="S_TKc"/>
    <property type="match status" value="1"/>
</dbReference>
<protein>
    <recommendedName>
        <fullName evidence="2">non-specific serine/threonine protein kinase</fullName>
        <ecNumber evidence="2">2.7.11.1</ecNumber>
    </recommendedName>
</protein>
<feature type="region of interest" description="Disordered" evidence="18">
    <location>
        <begin position="616"/>
        <end position="1129"/>
    </location>
</feature>
<dbReference type="Gene3D" id="1.10.510.10">
    <property type="entry name" value="Transferase(Phosphotransferase) domain 1"/>
    <property type="match status" value="1"/>
</dbReference>
<comment type="subcellular location">
    <subcellularLocation>
        <location evidence="1">Nucleus</location>
    </subcellularLocation>
</comment>
<feature type="compositionally biased region" description="Polar residues" evidence="18">
    <location>
        <begin position="747"/>
        <end position="766"/>
    </location>
</feature>
<dbReference type="Gene3D" id="3.30.200.20">
    <property type="entry name" value="Phosphorylase Kinase, domain 1"/>
    <property type="match status" value="1"/>
</dbReference>
<dbReference type="AlphaFoldDB" id="Q7PT90"/>
<dbReference type="SUPFAM" id="SSF56112">
    <property type="entry name" value="Protein kinase-like (PK-like)"/>
    <property type="match status" value="1"/>
</dbReference>
<evidence type="ECO:0000256" key="15">
    <source>
        <dbReference type="ARBA" id="ARBA00048679"/>
    </source>
</evidence>
<dbReference type="PhylomeDB" id="Q7PT90"/>
<sequence>MGAPSNGSKTAHSKVATGGGHANTQTSSKRSSSGADGDYQLVQHEVLYSLSAQYEVLEFLGRGTFGQVVKCWKKGTSDIVAIKILKNHPSYARQGQIEVSILSRLSQENADEFNFVRAFECFQHKNHTCLVFEMLEQNLYDFLKQNKFSPLPLKYIRPILQQVLTALLKLKQLGLIHADLKPENIMLVDPNRQPYRVKVIDFGSASHVSKTVCNTYLQSRYYRAPEIILGLPFCEAIDMWSLGCVVAELFLGWPLYPGSSEYDQIRYISQTQGLPTEHMLNSASKTAKFFYRDVDSTYPFWRLKTPEEHEAETNNKSKEARKYIFNCLDDIGQVNVPTDIEGGQLLAEKTDRREFIDLLKRMLTIDQERRITPGEALNHSFATLAHLVDYAHCNNVKASVQMMEVCRRTDSMIHTVQPTTATLVTNFVPNTTENMTITFNNQVQRIVRERAPTYDNHLYQIYGGRNVGRQYSNARPDAFQHQLVSSILCPPGYQTMPSPTKHVVVGGTSMQPPLQVPPQQYVNVPVPVSMVEPSSGQRMLLTNAVQPNVAWPQSGRQVAIVPSWSQQPGPAHSLIVDSAPFLKLEGIYPNPHLNIQTSHHEPKKESPVHHLVVRKYSSVSRHDKKENNQLSPVKKRVKENTPPHQRYNRSHMCPQYHDNGTGSGATAGSSSAVASSSGGAGGSSVVMGGSGNIHHSGSGHHHHGSSGHIHHGHGHAHHGGGGGGGAGHHGSSHHGHGGSGSYGGSSKQQTITIHDTPSPTAVITISDSEDESPEVKHSTSSSSKGSSHNAASGQACTRGTHQSSSSCRGGGGGSGGNGCSGGIKTSSSSSNVAHNSSASNQLSGGSGSHQQQPQPQPSSYQQYGQPQQQHMSVISSGSSGGNGASCSGGSSSGRQRKSTAVSSSATACVTLGDSDGEGERRSPKHQPIKYEQHAGQSQKKRLLAMAQNECLLLPSSSGSGGSQQPLHVPKQEPSEFVAYEYPSQQQQQQVDKRSSWAPPTMGSSSSSSHYGGGGHKRESSSYIPSSSASSSSSLAAATAAAAAAAAAAIQQQQHQGGGSGGGGCSGGSLGHAPPPHAHAKSTPTGATSWGPPTAAVYRQHQPSANTPLGSSPGAILQQHQHQAQQQQDMYAQGDMYRRSAVFVSQAAPYQTAYNRVVPPPAHNASSRQVRKTPLSTSSPYASKDSTTSTERFPSFPLQVLPTHPLPAHIQFPTAQYGQFGPLSPAQIANKHHYAWFGE</sequence>
<dbReference type="STRING" id="7165.Q7PT90"/>
<evidence type="ECO:0000256" key="14">
    <source>
        <dbReference type="ARBA" id="ARBA00047899"/>
    </source>
</evidence>
<dbReference type="PaxDb" id="7165-AGAP007342-PA"/>
<dbReference type="OMA" id="WYGAESF"/>
<keyword evidence="9 17" id="KW-0067">ATP-binding</keyword>
<keyword evidence="12" id="KW-0804">Transcription</keyword>
<feature type="compositionally biased region" description="Gly residues" evidence="18">
    <location>
        <begin position="808"/>
        <end position="821"/>
    </location>
</feature>
<evidence type="ECO:0000256" key="9">
    <source>
        <dbReference type="ARBA" id="ARBA00022840"/>
    </source>
</evidence>
<keyword evidence="5" id="KW-0597">Phosphoprotein</keyword>
<comment type="caution">
    <text evidence="20">The sequence shown here is derived from an EMBL/GenBank/DDBJ whole genome shotgun (WGS) entry which is preliminary data.</text>
</comment>
<dbReference type="VEuPathDB" id="VectorBase:AGAP007342"/>
<evidence type="ECO:0000313" key="20">
    <source>
        <dbReference type="EMBL" id="EAA04272.5"/>
    </source>
</evidence>
<evidence type="ECO:0000256" key="18">
    <source>
        <dbReference type="SAM" id="MobiDB-lite"/>
    </source>
</evidence>
<dbReference type="InterPro" id="IPR008271">
    <property type="entry name" value="Ser/Thr_kinase_AS"/>
</dbReference>
<feature type="compositionally biased region" description="Low complexity" evidence="18">
    <location>
        <begin position="826"/>
        <end position="840"/>
    </location>
</feature>
<feature type="compositionally biased region" description="Low complexity" evidence="18">
    <location>
        <begin position="1020"/>
        <end position="1054"/>
    </location>
</feature>
<feature type="domain" description="Protein kinase" evidence="19">
    <location>
        <begin position="54"/>
        <end position="382"/>
    </location>
</feature>
<dbReference type="GO" id="GO:0005654">
    <property type="term" value="C:nucleoplasm"/>
    <property type="evidence" value="ECO:0007669"/>
    <property type="project" value="UniProtKB-ARBA"/>
</dbReference>
<comment type="similarity">
    <text evidence="16">Belongs to the protein kinase superfamily. CMGC Ser/Thr protein kinase family. HIPK subfamily.</text>
</comment>
<feature type="compositionally biased region" description="Low complexity" evidence="18">
    <location>
        <begin position="664"/>
        <end position="696"/>
    </location>
</feature>